<evidence type="ECO:0000313" key="7">
    <source>
        <dbReference type="EMBL" id="PSB54950.1"/>
    </source>
</evidence>
<dbReference type="PANTHER" id="PTHR38480:SF1">
    <property type="entry name" value="SLR0254 PROTEIN"/>
    <property type="match status" value="1"/>
</dbReference>
<keyword evidence="4 5" id="KW-0472">Membrane</keyword>
<reference evidence="7 8" key="1">
    <citation type="submission" date="2018-03" db="EMBL/GenBank/DDBJ databases">
        <title>The ancient ancestry and fast evolution of plastids.</title>
        <authorList>
            <person name="Moore K.R."/>
            <person name="Magnabosco C."/>
            <person name="Momper L."/>
            <person name="Gold D.A."/>
            <person name="Bosak T."/>
            <person name="Fournier G.P."/>
        </authorList>
    </citation>
    <scope>NUCLEOTIDE SEQUENCE [LARGE SCALE GENOMIC DNA]</scope>
    <source>
        <strain evidence="7 8">CCALA 037</strain>
    </source>
</reference>
<evidence type="ECO:0000256" key="5">
    <source>
        <dbReference type="SAM" id="Phobius"/>
    </source>
</evidence>
<organism evidence="7 8">
    <name type="scientific">Chamaesiphon polymorphus CCALA 037</name>
    <dbReference type="NCBI Taxonomy" id="2107692"/>
    <lineage>
        <taxon>Bacteria</taxon>
        <taxon>Bacillati</taxon>
        <taxon>Cyanobacteriota</taxon>
        <taxon>Cyanophyceae</taxon>
        <taxon>Gomontiellales</taxon>
        <taxon>Chamaesiphonaceae</taxon>
        <taxon>Chamaesiphon</taxon>
    </lineage>
</organism>
<dbReference type="PANTHER" id="PTHR38480">
    <property type="entry name" value="SLR0254 PROTEIN"/>
    <property type="match status" value="1"/>
</dbReference>
<dbReference type="Pfam" id="PF06271">
    <property type="entry name" value="RDD"/>
    <property type="match status" value="1"/>
</dbReference>
<sequence length="256" mass="29076">MKFLNRVKSQTPESVELEFILAGIGNRTLALIIDYLIWSFTLFLLLMVWAFLYAQVPWLQSNSARLWLSAIQLLMVFAVYIGYFVLFETLWRGQTPGKRHVKIRVIRDDGRNVGIQQSILRALLRPIDDLFCLGILFIIFTPQEKRLGDWVAGTILIQEGQTVANQKIGLSPAATDLASQLIETGHLAALTPDDFATMRKYLYRYPALDPAAKIQVSDRLARQILAKIELADRPPSLDAHLTIEAVFLAYQQQFRG</sequence>
<feature type="transmembrane region" description="Helical" evidence="5">
    <location>
        <begin position="66"/>
        <end position="86"/>
    </location>
</feature>
<proteinExistence type="predicted"/>
<evidence type="ECO:0000256" key="2">
    <source>
        <dbReference type="ARBA" id="ARBA00022692"/>
    </source>
</evidence>
<feature type="domain" description="RDD" evidence="6">
    <location>
        <begin position="21"/>
        <end position="153"/>
    </location>
</feature>
<accession>A0A2T1GC60</accession>
<name>A0A2T1GC60_9CYAN</name>
<dbReference type="InterPro" id="IPR010432">
    <property type="entry name" value="RDD"/>
</dbReference>
<comment type="caution">
    <text evidence="7">The sequence shown here is derived from an EMBL/GenBank/DDBJ whole genome shotgun (WGS) entry which is preliminary data.</text>
</comment>
<dbReference type="RefSeq" id="WP_106307080.1">
    <property type="nucleotide sequence ID" value="NZ_PVWO01000221.1"/>
</dbReference>
<keyword evidence="2 5" id="KW-0812">Transmembrane</keyword>
<evidence type="ECO:0000256" key="1">
    <source>
        <dbReference type="ARBA" id="ARBA00004141"/>
    </source>
</evidence>
<keyword evidence="8" id="KW-1185">Reference proteome</keyword>
<keyword evidence="3 5" id="KW-1133">Transmembrane helix</keyword>
<dbReference type="AlphaFoldDB" id="A0A2T1GC60"/>
<dbReference type="OrthoDB" id="9787732at2"/>
<gene>
    <name evidence="7" type="ORF">C7B77_16580</name>
</gene>
<evidence type="ECO:0000256" key="4">
    <source>
        <dbReference type="ARBA" id="ARBA00023136"/>
    </source>
</evidence>
<dbReference type="Proteomes" id="UP000238937">
    <property type="component" value="Unassembled WGS sequence"/>
</dbReference>
<evidence type="ECO:0000259" key="6">
    <source>
        <dbReference type="Pfam" id="PF06271"/>
    </source>
</evidence>
<dbReference type="GO" id="GO:0016020">
    <property type="term" value="C:membrane"/>
    <property type="evidence" value="ECO:0007669"/>
    <property type="project" value="UniProtKB-SubCell"/>
</dbReference>
<protein>
    <recommendedName>
        <fullName evidence="6">RDD domain-containing protein</fullName>
    </recommendedName>
</protein>
<dbReference type="EMBL" id="PVWO01000221">
    <property type="protein sequence ID" value="PSB54950.1"/>
    <property type="molecule type" value="Genomic_DNA"/>
</dbReference>
<comment type="subcellular location">
    <subcellularLocation>
        <location evidence="1">Membrane</location>
        <topology evidence="1">Multi-pass membrane protein</topology>
    </subcellularLocation>
</comment>
<evidence type="ECO:0000256" key="3">
    <source>
        <dbReference type="ARBA" id="ARBA00022989"/>
    </source>
</evidence>
<evidence type="ECO:0000313" key="8">
    <source>
        <dbReference type="Proteomes" id="UP000238937"/>
    </source>
</evidence>
<feature type="transmembrane region" description="Helical" evidence="5">
    <location>
        <begin position="35"/>
        <end position="54"/>
    </location>
</feature>